<sequence length="155" mass="16679">MVGAAGNYTALDKPVPLIAVAAVLIARAGWLVLGPDSRGLAVALTVVLAMIWAAVSVGALLSSRGTDKVIPGPAGTGLTLRFQYEHWDWFAPWFLVVRKDDGWLTREWDVEGCRGRKVAAIPEVTWTDPARPSLDGQVLLLDPETGRPSDPDFSC</sequence>
<gene>
    <name evidence="2" type="ORF">GCM10010517_39390</name>
</gene>
<protein>
    <recommendedName>
        <fullName evidence="4">PH domain-containing protein</fullName>
    </recommendedName>
</protein>
<feature type="transmembrane region" description="Helical" evidence="1">
    <location>
        <begin position="40"/>
        <end position="61"/>
    </location>
</feature>
<evidence type="ECO:0000256" key="1">
    <source>
        <dbReference type="SAM" id="Phobius"/>
    </source>
</evidence>
<dbReference type="Proteomes" id="UP001500831">
    <property type="component" value="Unassembled WGS sequence"/>
</dbReference>
<dbReference type="EMBL" id="BAAAVI010000026">
    <property type="protein sequence ID" value="GAA2877732.1"/>
    <property type="molecule type" value="Genomic_DNA"/>
</dbReference>
<keyword evidence="1" id="KW-1133">Transmembrane helix</keyword>
<evidence type="ECO:0000313" key="2">
    <source>
        <dbReference type="EMBL" id="GAA2877732.1"/>
    </source>
</evidence>
<keyword evidence="1" id="KW-0472">Membrane</keyword>
<evidence type="ECO:0000313" key="3">
    <source>
        <dbReference type="Proteomes" id="UP001500831"/>
    </source>
</evidence>
<reference evidence="2 3" key="1">
    <citation type="journal article" date="2019" name="Int. J. Syst. Evol. Microbiol.">
        <title>The Global Catalogue of Microorganisms (GCM) 10K type strain sequencing project: providing services to taxonomists for standard genome sequencing and annotation.</title>
        <authorList>
            <consortium name="The Broad Institute Genomics Platform"/>
            <consortium name="The Broad Institute Genome Sequencing Center for Infectious Disease"/>
            <person name="Wu L."/>
            <person name="Ma J."/>
        </authorList>
    </citation>
    <scope>NUCLEOTIDE SEQUENCE [LARGE SCALE GENOMIC DNA]</scope>
    <source>
        <strain evidence="2 3">JCM 6242</strain>
    </source>
</reference>
<organism evidence="2 3">
    <name type="scientific">Streptosporangium fragile</name>
    <dbReference type="NCBI Taxonomy" id="46186"/>
    <lineage>
        <taxon>Bacteria</taxon>
        <taxon>Bacillati</taxon>
        <taxon>Actinomycetota</taxon>
        <taxon>Actinomycetes</taxon>
        <taxon>Streptosporangiales</taxon>
        <taxon>Streptosporangiaceae</taxon>
        <taxon>Streptosporangium</taxon>
    </lineage>
</organism>
<keyword evidence="3" id="KW-1185">Reference proteome</keyword>
<name>A0ABN3VZT7_9ACTN</name>
<keyword evidence="1" id="KW-0812">Transmembrane</keyword>
<proteinExistence type="predicted"/>
<evidence type="ECO:0008006" key="4">
    <source>
        <dbReference type="Google" id="ProtNLM"/>
    </source>
</evidence>
<comment type="caution">
    <text evidence="2">The sequence shown here is derived from an EMBL/GenBank/DDBJ whole genome shotgun (WGS) entry which is preliminary data.</text>
</comment>
<feature type="transmembrane region" description="Helical" evidence="1">
    <location>
        <begin position="15"/>
        <end position="33"/>
    </location>
</feature>
<accession>A0ABN3VZT7</accession>